<feature type="transmembrane region" description="Helical" evidence="5">
    <location>
        <begin position="227"/>
        <end position="246"/>
    </location>
</feature>
<accession>A0ABV8TWQ5</accession>
<feature type="transmembrane region" description="Helical" evidence="5">
    <location>
        <begin position="120"/>
        <end position="143"/>
    </location>
</feature>
<evidence type="ECO:0000256" key="2">
    <source>
        <dbReference type="ARBA" id="ARBA00022692"/>
    </source>
</evidence>
<feature type="transmembrane region" description="Helical" evidence="5">
    <location>
        <begin position="96"/>
        <end position="114"/>
    </location>
</feature>
<dbReference type="EMBL" id="JBHSDK010000010">
    <property type="protein sequence ID" value="MFC4334986.1"/>
    <property type="molecule type" value="Genomic_DNA"/>
</dbReference>
<evidence type="ECO:0000256" key="4">
    <source>
        <dbReference type="ARBA" id="ARBA00023136"/>
    </source>
</evidence>
<keyword evidence="3 5" id="KW-1133">Transmembrane helix</keyword>
<sequence>MVTQTEAAAAVSSRTRLPGYAKPLGLAAWVLIAGVVLASFNFRTAITSVGAILPEIQQGLGMSETLAGVLTTLPVVAFAVFGALTPRMMRRFGAKAVMAGSMLVMSLGVIARTVTDNTALFLVLSGVALIGGAFGNVALPAIVKEYFPTLIGPLMTTYSVSLAVGGAVAASVTVPVFESTRSWETTLALWAVPALLAAVVWLAWPQPSAKQRSQERERLDGVLKTRLAWMLMLFFGAQSSLAYIGLGWLPQILREDGMSAHRAGALFGLFTVVVIVPSLFVPMLAAARSSQRLLLLSMGWLSPAGVLGLWLMDGSGAWLWVTLFGLGMGMFPLSLTLFTLRARTPAGTEALSAFSQSAGYLIAGAGPFAMGALFGATGSFDLPFAFMFVLIAVQLTAGFYATANRFVEDEVASTR</sequence>
<feature type="transmembrane region" description="Helical" evidence="5">
    <location>
        <begin position="293"/>
        <end position="311"/>
    </location>
</feature>
<reference evidence="8" key="1">
    <citation type="journal article" date="2019" name="Int. J. Syst. Evol. Microbiol.">
        <title>The Global Catalogue of Microorganisms (GCM) 10K type strain sequencing project: providing services to taxonomists for standard genome sequencing and annotation.</title>
        <authorList>
            <consortium name="The Broad Institute Genomics Platform"/>
            <consortium name="The Broad Institute Genome Sequencing Center for Infectious Disease"/>
            <person name="Wu L."/>
            <person name="Ma J."/>
        </authorList>
    </citation>
    <scope>NUCLEOTIDE SEQUENCE [LARGE SCALE GENOMIC DNA]</scope>
    <source>
        <strain evidence="8">IBRC-M 10908</strain>
    </source>
</reference>
<dbReference type="InterPro" id="IPR011701">
    <property type="entry name" value="MFS"/>
</dbReference>
<keyword evidence="2 5" id="KW-0812">Transmembrane</keyword>
<feature type="transmembrane region" description="Helical" evidence="5">
    <location>
        <begin position="187"/>
        <end position="206"/>
    </location>
</feature>
<evidence type="ECO:0000256" key="5">
    <source>
        <dbReference type="SAM" id="Phobius"/>
    </source>
</evidence>
<dbReference type="CDD" id="cd17339">
    <property type="entry name" value="MFS_NIMT_CynX_like"/>
    <property type="match status" value="1"/>
</dbReference>
<feature type="transmembrane region" description="Helical" evidence="5">
    <location>
        <begin position="382"/>
        <end position="403"/>
    </location>
</feature>
<dbReference type="SUPFAM" id="SSF103473">
    <property type="entry name" value="MFS general substrate transporter"/>
    <property type="match status" value="1"/>
</dbReference>
<gene>
    <name evidence="7" type="ORF">ACFPET_07230</name>
</gene>
<dbReference type="InterPro" id="IPR052524">
    <property type="entry name" value="MFS_Cyanate_Porter"/>
</dbReference>
<dbReference type="Proteomes" id="UP001595823">
    <property type="component" value="Unassembled WGS sequence"/>
</dbReference>
<proteinExistence type="predicted"/>
<dbReference type="RefSeq" id="WP_380619212.1">
    <property type="nucleotide sequence ID" value="NZ_JBHSDK010000010.1"/>
</dbReference>
<feature type="domain" description="Major facilitator superfamily (MFS) profile" evidence="6">
    <location>
        <begin position="27"/>
        <end position="406"/>
    </location>
</feature>
<feature type="transmembrane region" description="Helical" evidence="5">
    <location>
        <begin position="155"/>
        <end position="175"/>
    </location>
</feature>
<feature type="transmembrane region" description="Helical" evidence="5">
    <location>
        <begin position="66"/>
        <end position="84"/>
    </location>
</feature>
<keyword evidence="8" id="KW-1185">Reference proteome</keyword>
<dbReference type="PROSITE" id="PS50850">
    <property type="entry name" value="MFS"/>
    <property type="match status" value="1"/>
</dbReference>
<dbReference type="InterPro" id="IPR036259">
    <property type="entry name" value="MFS_trans_sf"/>
</dbReference>
<evidence type="ECO:0000256" key="1">
    <source>
        <dbReference type="ARBA" id="ARBA00004651"/>
    </source>
</evidence>
<feature type="transmembrane region" description="Helical" evidence="5">
    <location>
        <begin position="358"/>
        <end position="376"/>
    </location>
</feature>
<comment type="caution">
    <text evidence="7">The sequence shown here is derived from an EMBL/GenBank/DDBJ whole genome shotgun (WGS) entry which is preliminary data.</text>
</comment>
<feature type="transmembrane region" description="Helical" evidence="5">
    <location>
        <begin position="24"/>
        <end position="46"/>
    </location>
</feature>
<evidence type="ECO:0000256" key="3">
    <source>
        <dbReference type="ARBA" id="ARBA00022989"/>
    </source>
</evidence>
<dbReference type="Pfam" id="PF07690">
    <property type="entry name" value="MFS_1"/>
    <property type="match status" value="1"/>
</dbReference>
<evidence type="ECO:0000313" key="7">
    <source>
        <dbReference type="EMBL" id="MFC4334986.1"/>
    </source>
</evidence>
<keyword evidence="4 5" id="KW-0472">Membrane</keyword>
<protein>
    <submittedName>
        <fullName evidence="7">CynX/NimT family MFS transporter</fullName>
    </submittedName>
</protein>
<name>A0ABV8TWQ5_9ACTN</name>
<feature type="transmembrane region" description="Helical" evidence="5">
    <location>
        <begin position="317"/>
        <end position="338"/>
    </location>
</feature>
<evidence type="ECO:0000313" key="8">
    <source>
        <dbReference type="Proteomes" id="UP001595823"/>
    </source>
</evidence>
<feature type="transmembrane region" description="Helical" evidence="5">
    <location>
        <begin position="266"/>
        <end position="286"/>
    </location>
</feature>
<dbReference type="Gene3D" id="1.20.1250.20">
    <property type="entry name" value="MFS general substrate transporter like domains"/>
    <property type="match status" value="1"/>
</dbReference>
<dbReference type="InterPro" id="IPR020846">
    <property type="entry name" value="MFS_dom"/>
</dbReference>
<dbReference type="PANTHER" id="PTHR23523">
    <property type="match status" value="1"/>
</dbReference>
<organism evidence="7 8">
    <name type="scientific">Salininema proteolyticum</name>
    <dbReference type="NCBI Taxonomy" id="1607685"/>
    <lineage>
        <taxon>Bacteria</taxon>
        <taxon>Bacillati</taxon>
        <taxon>Actinomycetota</taxon>
        <taxon>Actinomycetes</taxon>
        <taxon>Glycomycetales</taxon>
        <taxon>Glycomycetaceae</taxon>
        <taxon>Salininema</taxon>
    </lineage>
</organism>
<comment type="subcellular location">
    <subcellularLocation>
        <location evidence="1">Cell membrane</location>
        <topology evidence="1">Multi-pass membrane protein</topology>
    </subcellularLocation>
</comment>
<evidence type="ECO:0000259" key="6">
    <source>
        <dbReference type="PROSITE" id="PS50850"/>
    </source>
</evidence>
<dbReference type="PANTHER" id="PTHR23523:SF2">
    <property type="entry name" value="2-NITROIMIDAZOLE TRANSPORTER"/>
    <property type="match status" value="1"/>
</dbReference>